<gene>
    <name evidence="2" type="ORF">CBM2594_U10274</name>
</gene>
<protein>
    <submittedName>
        <fullName evidence="2">Protein of the adenylate cyclase family</fullName>
    </submittedName>
</protein>
<sequence>MRHQKLLKRGRRMAQLDIQQRHRARIAAKKLRYATEFFASLFPATKLKRFRNHLSDLQDDLGWRNDMAVADGLLRSLGVENEGLALSTGYARGYLAGRVDADNQALRRLWKSFKAARLPILRAG</sequence>
<evidence type="ECO:0000313" key="2">
    <source>
        <dbReference type="EMBL" id="SPC25773.1"/>
    </source>
</evidence>
<proteinExistence type="predicted"/>
<organism evidence="2 3">
    <name type="scientific">Cupriavidus taiwanensis</name>
    <dbReference type="NCBI Taxonomy" id="164546"/>
    <lineage>
        <taxon>Bacteria</taxon>
        <taxon>Pseudomonadati</taxon>
        <taxon>Pseudomonadota</taxon>
        <taxon>Betaproteobacteria</taxon>
        <taxon>Burkholderiales</taxon>
        <taxon>Burkholderiaceae</taxon>
        <taxon>Cupriavidus</taxon>
    </lineage>
</organism>
<dbReference type="Gene3D" id="1.40.20.10">
    <property type="entry name" value="CHAD domain"/>
    <property type="match status" value="1"/>
</dbReference>
<dbReference type="InterPro" id="IPR007899">
    <property type="entry name" value="CHAD_dom"/>
</dbReference>
<dbReference type="Proteomes" id="UP000257139">
    <property type="component" value="Unassembled WGS sequence"/>
</dbReference>
<dbReference type="AlphaFoldDB" id="A0A7Z7NPZ8"/>
<accession>A0A7Z7NPZ8</accession>
<reference evidence="2 3" key="1">
    <citation type="submission" date="2018-01" db="EMBL/GenBank/DDBJ databases">
        <authorList>
            <person name="Clerissi C."/>
        </authorList>
    </citation>
    <scope>NUCLEOTIDE SEQUENCE [LARGE SCALE GENOMIC DNA]</scope>
    <source>
        <strain evidence="2">Cupriavidus taiwanensis STM 6021</strain>
    </source>
</reference>
<dbReference type="EMBL" id="OGUU01000045">
    <property type="protein sequence ID" value="SPC25773.1"/>
    <property type="molecule type" value="Genomic_DNA"/>
</dbReference>
<dbReference type="Pfam" id="PF05235">
    <property type="entry name" value="CHAD"/>
    <property type="match status" value="1"/>
</dbReference>
<evidence type="ECO:0000313" key="3">
    <source>
        <dbReference type="Proteomes" id="UP000257139"/>
    </source>
</evidence>
<name>A0A7Z7NPZ8_9BURK</name>
<feature type="domain" description="CHAD" evidence="1">
    <location>
        <begin position="2"/>
        <end position="75"/>
    </location>
</feature>
<evidence type="ECO:0000259" key="1">
    <source>
        <dbReference type="Pfam" id="PF05235"/>
    </source>
</evidence>
<dbReference type="InterPro" id="IPR038186">
    <property type="entry name" value="CHAD_dom_sf"/>
</dbReference>
<comment type="caution">
    <text evidence="2">The sequence shown here is derived from an EMBL/GenBank/DDBJ whole genome shotgun (WGS) entry which is preliminary data.</text>
</comment>